<dbReference type="RefSeq" id="WP_349189155.1">
    <property type="nucleotide sequence ID" value="NZ_JBBNPP010000015.1"/>
</dbReference>
<organism evidence="3 4">
    <name type="scientific">Peptoniphilus senegalensis</name>
    <dbReference type="NCBI Taxonomy" id="1465757"/>
    <lineage>
        <taxon>Bacteria</taxon>
        <taxon>Bacillati</taxon>
        <taxon>Bacillota</taxon>
        <taxon>Tissierellia</taxon>
        <taxon>Tissierellales</taxon>
        <taxon>Peptoniphilaceae</taxon>
        <taxon>Peptoniphilus</taxon>
    </lineage>
</organism>
<feature type="coiled-coil region" evidence="1">
    <location>
        <begin position="316"/>
        <end position="353"/>
    </location>
</feature>
<reference evidence="3 4" key="1">
    <citation type="submission" date="2024-04" db="EMBL/GenBank/DDBJ databases">
        <title>Human intestinal bacterial collection.</title>
        <authorList>
            <person name="Pauvert C."/>
            <person name="Hitch T.C.A."/>
            <person name="Clavel T."/>
        </authorList>
    </citation>
    <scope>NUCLEOTIDE SEQUENCE [LARGE SCALE GENOMIC DNA]</scope>
    <source>
        <strain evidence="3 4">CLA-SR-H019</strain>
    </source>
</reference>
<evidence type="ECO:0000313" key="4">
    <source>
        <dbReference type="Proteomes" id="UP001491691"/>
    </source>
</evidence>
<dbReference type="NCBIfam" id="TIGR03609">
    <property type="entry name" value="S_layer_CsaB"/>
    <property type="match status" value="1"/>
</dbReference>
<evidence type="ECO:0000313" key="3">
    <source>
        <dbReference type="EMBL" id="MEQ3347289.1"/>
    </source>
</evidence>
<dbReference type="InterPro" id="IPR019896">
    <property type="entry name" value="Polysacch_pyruvyl_Trfase_CsaB"/>
</dbReference>
<gene>
    <name evidence="3" type="primary">csaB</name>
    <name evidence="3" type="ORF">AAA073_07560</name>
</gene>
<accession>A0ABV1J3E5</accession>
<evidence type="ECO:0000256" key="1">
    <source>
        <dbReference type="SAM" id="Coils"/>
    </source>
</evidence>
<keyword evidence="3" id="KW-0808">Transferase</keyword>
<feature type="domain" description="Polysaccharide pyruvyl transferase" evidence="2">
    <location>
        <begin position="14"/>
        <end position="297"/>
    </location>
</feature>
<dbReference type="EMBL" id="JBBNPP010000015">
    <property type="protein sequence ID" value="MEQ3347289.1"/>
    <property type="molecule type" value="Genomic_DNA"/>
</dbReference>
<dbReference type="Pfam" id="PF04230">
    <property type="entry name" value="PS_pyruv_trans"/>
    <property type="match status" value="1"/>
</dbReference>
<proteinExistence type="predicted"/>
<evidence type="ECO:0000259" key="2">
    <source>
        <dbReference type="Pfam" id="PF04230"/>
    </source>
</evidence>
<comment type="caution">
    <text evidence="3">The sequence shown here is derived from an EMBL/GenBank/DDBJ whole genome shotgun (WGS) entry which is preliminary data.</text>
</comment>
<dbReference type="PANTHER" id="PTHR36836">
    <property type="entry name" value="COLANIC ACID BIOSYNTHESIS PROTEIN WCAK"/>
    <property type="match status" value="1"/>
</dbReference>
<name>A0ABV1J3E5_9FIRM</name>
<keyword evidence="4" id="KW-1185">Reference proteome</keyword>
<dbReference type="PANTHER" id="PTHR36836:SF1">
    <property type="entry name" value="COLANIC ACID BIOSYNTHESIS PROTEIN WCAK"/>
    <property type="match status" value="1"/>
</dbReference>
<keyword evidence="1" id="KW-0175">Coiled coil</keyword>
<protein>
    <submittedName>
        <fullName evidence="3">Polysaccharide pyruvyl transferase CsaB</fullName>
    </submittedName>
</protein>
<dbReference type="GO" id="GO:0016740">
    <property type="term" value="F:transferase activity"/>
    <property type="evidence" value="ECO:0007669"/>
    <property type="project" value="UniProtKB-KW"/>
</dbReference>
<dbReference type="InterPro" id="IPR007345">
    <property type="entry name" value="Polysacch_pyruvyl_Trfase"/>
</dbReference>
<dbReference type="Proteomes" id="UP001491691">
    <property type="component" value="Unassembled WGS sequence"/>
</dbReference>
<sequence length="365" mass="41957">MKKIVVSGYFGFDNSGDDAILKAMVEDFKKLNRDIEITALSKNPEKTRRVYGINAVDRFSLKELVKALRDADLLLSGGGSLLQDITSTRSIIYYLSVIIIAKIVRKKVYVYANGIGPIDKKINRILTRKVLNKVDYITLRDKLSYSFVRELGVTNKNIEVTADPVFTLKAEEDDRIDDILKDEGIKIREKTLGFCIRDYKKDETIKEKFAKTIDLLIEKDYEILLVPFHMPRDNVYSREVADRCLHKEKVMLIENTYSAGELMGIFKRLRLLAAMRLHSLVYAASVNLPMVGIIYDPKVEAMVGELGIKEYIDVENFTAEELYDKILEALDNLEERREILRENTEKMRQASKENVDIALKILEKN</sequence>